<comment type="caution">
    <text evidence="1">The sequence shown here is derived from an EMBL/GenBank/DDBJ whole genome shotgun (WGS) entry which is preliminary data.</text>
</comment>
<keyword evidence="2" id="KW-1185">Reference proteome</keyword>
<reference evidence="1" key="1">
    <citation type="submission" date="2022-08" db="EMBL/GenBank/DDBJ databases">
        <title>Genome Sequence of Lecanicillium fungicola.</title>
        <authorList>
            <person name="Buettner E."/>
        </authorList>
    </citation>
    <scope>NUCLEOTIDE SEQUENCE</scope>
    <source>
        <strain evidence="1">Babe33</strain>
    </source>
</reference>
<protein>
    <submittedName>
        <fullName evidence="1">Uncharacterized protein</fullName>
    </submittedName>
</protein>
<proteinExistence type="predicted"/>
<evidence type="ECO:0000313" key="1">
    <source>
        <dbReference type="EMBL" id="KAJ2975401.1"/>
    </source>
</evidence>
<name>A0ACC1NA91_9HYPO</name>
<dbReference type="Proteomes" id="UP001143910">
    <property type="component" value="Unassembled WGS sequence"/>
</dbReference>
<sequence>MTSNSKFNSETDIGDLGGKVIFLTGGTDGIGKQGLLTFAKHNPARIYFTGRNQRAADEIIEEGKLLAPLVEITFLRCDLGSKANIRSALLGFVSDRLDILILCAGIMATPPDITTDGYEVQFGVNHIGHAALLKLLLPTLLKTALLPGADVRLITLTSLMHQILPHGGISFDDLQTAQENRKLGAWGRYAQSKLANTLYGQEMARRYPSIKSIIVHPGIVNTNLGSHSGFISRTFLYITTLGGLLALSPRSGSDSFVWAATADSNDVESGVVYTPVGNARIPAEPGLDRVTGTKLWEWTEKVLQGFDS</sequence>
<accession>A0ACC1NA91</accession>
<gene>
    <name evidence="1" type="ORF">NQ176_g5541</name>
</gene>
<organism evidence="1 2">
    <name type="scientific">Zarea fungicola</name>
    <dbReference type="NCBI Taxonomy" id="93591"/>
    <lineage>
        <taxon>Eukaryota</taxon>
        <taxon>Fungi</taxon>
        <taxon>Dikarya</taxon>
        <taxon>Ascomycota</taxon>
        <taxon>Pezizomycotina</taxon>
        <taxon>Sordariomycetes</taxon>
        <taxon>Hypocreomycetidae</taxon>
        <taxon>Hypocreales</taxon>
        <taxon>Cordycipitaceae</taxon>
        <taxon>Zarea</taxon>
    </lineage>
</organism>
<evidence type="ECO:0000313" key="2">
    <source>
        <dbReference type="Proteomes" id="UP001143910"/>
    </source>
</evidence>
<dbReference type="EMBL" id="JANJQO010000712">
    <property type="protein sequence ID" value="KAJ2975401.1"/>
    <property type="molecule type" value="Genomic_DNA"/>
</dbReference>